<feature type="region of interest" description="Disordered" evidence="1">
    <location>
        <begin position="576"/>
        <end position="602"/>
    </location>
</feature>
<reference evidence="2" key="1">
    <citation type="submission" date="2017-04" db="EMBL/GenBank/DDBJ databases">
        <title>Unveiling RNA virosphere associated with marine microorganisms.</title>
        <authorList>
            <person name="Urayama S."/>
            <person name="Takaki Y."/>
            <person name="Nishi S."/>
            <person name="Yoshida Y."/>
            <person name="Deguchi S."/>
            <person name="Takai K."/>
            <person name="Nunoura T."/>
        </authorList>
    </citation>
    <scope>NUCLEOTIDE SEQUENCE</scope>
</reference>
<dbReference type="EMBL" id="BDQB01000226">
    <property type="protein sequence ID" value="GBH22348.1"/>
    <property type="molecule type" value="Genomic_RNA"/>
</dbReference>
<organism evidence="2">
    <name type="scientific">viral metagenome</name>
    <dbReference type="NCBI Taxonomy" id="1070528"/>
    <lineage>
        <taxon>unclassified sequences</taxon>
        <taxon>metagenomes</taxon>
        <taxon>organismal metagenomes</taxon>
    </lineage>
</organism>
<evidence type="ECO:0000256" key="1">
    <source>
        <dbReference type="SAM" id="MobiDB-lite"/>
    </source>
</evidence>
<protein>
    <submittedName>
        <fullName evidence="2">Uncharacterized protein</fullName>
    </submittedName>
</protein>
<accession>A0A2V0RC53</accession>
<proteinExistence type="predicted"/>
<dbReference type="AlphaFoldDB" id="A0A2V0RC53"/>
<evidence type="ECO:0000313" key="2">
    <source>
        <dbReference type="EMBL" id="GBH22677.1"/>
    </source>
</evidence>
<name>A0A2V0RC53_9ZZZZ</name>
<comment type="caution">
    <text evidence="2">The sequence shown here is derived from an EMBL/GenBank/DDBJ whole genome shotgun (WGS) entry which is preliminary data.</text>
</comment>
<sequence>MEEKNSELQGWNYVESYEFFDHVRPLLSDSRLEYQDWLKAIKADRDKHQGTDVVHQLGFSGLPVRPFTPVNTPNSIPTFSGPFTSVMPRINEQLEATADELVNAGAEFVQAQISRAGQALMSQFGQQIGIEVGAGGDGGTTKGDYSGGSNYNKHGLSLGAQPINSSFRTTIVPRYRPLYSNDGNDNDAPLVMFYGEVFPEIGDGGGNFAGDTNLQRFLNIDVINQWSTTLARKLRLNSYTSTLNTKEYIFNFIRVQMHCLSIYYFFVSVIAHINVTENRNTGMIKLYEALSAEDLQEIARLELLLKKTPIDPRINQFVFHLYNNYKQSHLPGAPLYKMIPVSFVDSTGFSTSSLKSGSVAAAIDMLGSRRYKQFVEGYVQAFPDVDSQLLMYTGVPNFDPDHLTFVRNFPHIGYGSTASSATTHLPTAANRDEKLTYNLDTDAPDGWTFASSSIWVGSNDQSGLKLSGGFGGPKTLGSTDSDGYYQTELLVTNLVHTNAVKTTTIVFSDAGQSEPVFTSPSTHETQSDIVSQTYKICRSYNVVNNYQRHGCQIATPVSVSDMELTSEEFANFLFTPPNTTVATRTPRSERPDRPKKTKNIKK</sequence>
<dbReference type="EMBL" id="BDQD01000110">
    <property type="protein sequence ID" value="GBH22677.1"/>
    <property type="molecule type" value="Genomic_RNA"/>
</dbReference>
<feature type="compositionally biased region" description="Polar residues" evidence="1">
    <location>
        <begin position="576"/>
        <end position="585"/>
    </location>
</feature>